<dbReference type="NCBIfam" id="NF040570">
    <property type="entry name" value="guided_TnpB"/>
    <property type="match status" value="1"/>
</dbReference>
<proteinExistence type="predicted"/>
<evidence type="ECO:0000256" key="2">
    <source>
        <dbReference type="SAM" id="MobiDB-lite"/>
    </source>
</evidence>
<reference evidence="4 5" key="1">
    <citation type="journal article" date="2014" name="PLoS Genet.">
        <title>Phylogenetically driven sequencing of extremely halophilic archaea reveals strategies for static and dynamic osmo-response.</title>
        <authorList>
            <person name="Becker E.A."/>
            <person name="Seitzer P.M."/>
            <person name="Tritt A."/>
            <person name="Larsen D."/>
            <person name="Krusor M."/>
            <person name="Yao A.I."/>
            <person name="Wu D."/>
            <person name="Madern D."/>
            <person name="Eisen J.A."/>
            <person name="Darling A.E."/>
            <person name="Facciotti M.T."/>
        </authorList>
    </citation>
    <scope>NUCLEOTIDE SEQUENCE [LARGE SCALE GENOMIC DNA]</scope>
    <source>
        <strain evidence="4 5">2-9-1</strain>
    </source>
</reference>
<evidence type="ECO:0000259" key="3">
    <source>
        <dbReference type="Pfam" id="PF07282"/>
    </source>
</evidence>
<dbReference type="InterPro" id="IPR010095">
    <property type="entry name" value="Cas12f1-like_TNB"/>
</dbReference>
<dbReference type="STRING" id="797114.C475_04411"/>
<dbReference type="EMBL" id="AOIU01000009">
    <property type="protein sequence ID" value="ELZ28850.1"/>
    <property type="molecule type" value="Genomic_DNA"/>
</dbReference>
<name>M0D054_9EURY</name>
<dbReference type="NCBIfam" id="TIGR01766">
    <property type="entry name" value="IS200/IS605 family accessory protein TnpB-like domain"/>
    <property type="match status" value="1"/>
</dbReference>
<feature type="compositionally biased region" description="Basic and acidic residues" evidence="2">
    <location>
        <begin position="151"/>
        <end position="162"/>
    </location>
</feature>
<comment type="caution">
    <text evidence="4">The sequence shown here is derived from an EMBL/GenBank/DDBJ whole genome shotgun (WGS) entry which is preliminary data.</text>
</comment>
<organism evidence="4 5">
    <name type="scientific">Halosimplex carlsbadense 2-9-1</name>
    <dbReference type="NCBI Taxonomy" id="797114"/>
    <lineage>
        <taxon>Archaea</taxon>
        <taxon>Methanobacteriati</taxon>
        <taxon>Methanobacteriota</taxon>
        <taxon>Stenosarchaea group</taxon>
        <taxon>Halobacteria</taxon>
        <taxon>Halobacteriales</taxon>
        <taxon>Haloarculaceae</taxon>
        <taxon>Halosimplex</taxon>
    </lineage>
</organism>
<dbReference type="GO" id="GO:0003677">
    <property type="term" value="F:DNA binding"/>
    <property type="evidence" value="ECO:0007669"/>
    <property type="project" value="UniProtKB-KW"/>
</dbReference>
<gene>
    <name evidence="4" type="ORF">C475_04411</name>
</gene>
<keyword evidence="5" id="KW-1185">Reference proteome</keyword>
<evidence type="ECO:0000256" key="1">
    <source>
        <dbReference type="ARBA" id="ARBA00023125"/>
    </source>
</evidence>
<dbReference type="Proteomes" id="UP000011626">
    <property type="component" value="Unassembled WGS sequence"/>
</dbReference>
<dbReference type="Pfam" id="PF07282">
    <property type="entry name" value="Cas12f1-like_TNB"/>
    <property type="match status" value="1"/>
</dbReference>
<evidence type="ECO:0000313" key="4">
    <source>
        <dbReference type="EMBL" id="ELZ28850.1"/>
    </source>
</evidence>
<keyword evidence="1" id="KW-0238">DNA-binding</keyword>
<dbReference type="eggNOG" id="arCOG00679">
    <property type="taxonomic scope" value="Archaea"/>
</dbReference>
<feature type="region of interest" description="Disordered" evidence="2">
    <location>
        <begin position="143"/>
        <end position="168"/>
    </location>
</feature>
<evidence type="ECO:0000313" key="5">
    <source>
        <dbReference type="Proteomes" id="UP000011626"/>
    </source>
</evidence>
<accession>M0D054</accession>
<dbReference type="AlphaFoldDB" id="M0D054"/>
<protein>
    <recommendedName>
        <fullName evidence="3">Cas12f1-like TNB domain-containing protein</fullName>
    </recommendedName>
</protein>
<sequence length="168" mass="19115">MSNRLLAQAVAYGCTHIAFEDLTHIRDSMPSKRKFHQWMHAKLVQYVEYKAAEIGIEVEYVDPRNTSKRCCECGHTSDSNRTERAFFECEKCGTTANADYNAAKNIGLRLVRRELHDSRRTGDSQLALKSGTVKPNRGFVSYSEQEVEVESTDKHHLNRSERASASCK</sequence>
<feature type="domain" description="Cas12f1-like TNB" evidence="3">
    <location>
        <begin position="40"/>
        <end position="106"/>
    </location>
</feature>